<accession>A0A1I3QUQ8</accession>
<feature type="transmembrane region" description="Helical" evidence="5">
    <location>
        <begin position="207"/>
        <end position="227"/>
    </location>
</feature>
<protein>
    <submittedName>
        <fullName evidence="7">Sodium transport system permease protein</fullName>
    </submittedName>
</protein>
<evidence type="ECO:0000256" key="2">
    <source>
        <dbReference type="ARBA" id="ARBA00022692"/>
    </source>
</evidence>
<evidence type="ECO:0000256" key="3">
    <source>
        <dbReference type="ARBA" id="ARBA00022989"/>
    </source>
</evidence>
<proteinExistence type="predicted"/>
<keyword evidence="3 5" id="KW-1133">Transmembrane helix</keyword>
<dbReference type="RefSeq" id="WP_093229959.1">
    <property type="nucleotide sequence ID" value="NZ_FORR01000008.1"/>
</dbReference>
<gene>
    <name evidence="7" type="ORF">SAMN05421852_108121</name>
</gene>
<organism evidence="7 8">
    <name type="scientific">Thermoflavimicrobium dichotomicum</name>
    <dbReference type="NCBI Taxonomy" id="46223"/>
    <lineage>
        <taxon>Bacteria</taxon>
        <taxon>Bacillati</taxon>
        <taxon>Bacillota</taxon>
        <taxon>Bacilli</taxon>
        <taxon>Bacillales</taxon>
        <taxon>Thermoactinomycetaceae</taxon>
        <taxon>Thermoflavimicrobium</taxon>
    </lineage>
</organism>
<evidence type="ECO:0000256" key="4">
    <source>
        <dbReference type="ARBA" id="ARBA00023136"/>
    </source>
</evidence>
<keyword evidence="4 5" id="KW-0472">Membrane</keyword>
<dbReference type="GO" id="GO:0140359">
    <property type="term" value="F:ABC-type transporter activity"/>
    <property type="evidence" value="ECO:0007669"/>
    <property type="project" value="InterPro"/>
</dbReference>
<evidence type="ECO:0000256" key="1">
    <source>
        <dbReference type="ARBA" id="ARBA00004141"/>
    </source>
</evidence>
<sequence length="374" mass="41964">MRATWLIFKKELLEQFRDRRNFFLVVLLPLLLWPALLVGLDKMQANQPEEPKIAVSSAWSQDSRDQFTKATGVKTYVAKVPAKEVKDGKSPLYLDIDSNNKQIKMYVSDKNPDPLLQTQIENYVLKLNVNKQLPADKQSNWKLLIDQTPGKEDSFLSKFTGFYMLSLIIGISSLTGGMGIATDAIAGEKERGTMRSLLTLPFSSVKIWAGKWLAVSLVSLISVILSITSYLSVQPWLENMKLIDTKWILALSIPNLIGIMILLLLYIGTCAALLLMISTFAKSFKEAQGYLSPVMMLPMIITFYLAFGVQEDQLPQTYFFIPFVNIQAVLFEGANKVLTLSHTLIAIASSIVTIVVAIYLGSRIFKHPQRLLPH</sequence>
<evidence type="ECO:0000259" key="6">
    <source>
        <dbReference type="Pfam" id="PF12698"/>
    </source>
</evidence>
<dbReference type="EMBL" id="FORR01000008">
    <property type="protein sequence ID" value="SFJ37914.1"/>
    <property type="molecule type" value="Genomic_DNA"/>
</dbReference>
<dbReference type="AlphaFoldDB" id="A0A1I3QUQ8"/>
<dbReference type="Pfam" id="PF12698">
    <property type="entry name" value="ABC2_membrane_3"/>
    <property type="match status" value="1"/>
</dbReference>
<feature type="transmembrane region" description="Helical" evidence="5">
    <location>
        <begin position="340"/>
        <end position="360"/>
    </location>
</feature>
<evidence type="ECO:0000313" key="8">
    <source>
        <dbReference type="Proteomes" id="UP000199545"/>
    </source>
</evidence>
<dbReference type="STRING" id="46223.SAMN05421852_108121"/>
<dbReference type="InterPro" id="IPR013525">
    <property type="entry name" value="ABC2_TM"/>
</dbReference>
<comment type="subcellular location">
    <subcellularLocation>
        <location evidence="1">Membrane</location>
        <topology evidence="1">Multi-pass membrane protein</topology>
    </subcellularLocation>
</comment>
<feature type="transmembrane region" description="Helical" evidence="5">
    <location>
        <begin position="21"/>
        <end position="40"/>
    </location>
</feature>
<feature type="transmembrane region" description="Helical" evidence="5">
    <location>
        <begin position="247"/>
        <end position="277"/>
    </location>
</feature>
<feature type="domain" description="ABC-2 type transporter transmembrane" evidence="6">
    <location>
        <begin position="22"/>
        <end position="361"/>
    </location>
</feature>
<feature type="transmembrane region" description="Helical" evidence="5">
    <location>
        <begin position="162"/>
        <end position="186"/>
    </location>
</feature>
<dbReference type="PANTHER" id="PTHR43471:SF3">
    <property type="entry name" value="ABC TRANSPORTER PERMEASE PROTEIN NATB"/>
    <property type="match status" value="1"/>
</dbReference>
<dbReference type="GO" id="GO:0016020">
    <property type="term" value="C:membrane"/>
    <property type="evidence" value="ECO:0007669"/>
    <property type="project" value="UniProtKB-SubCell"/>
</dbReference>
<keyword evidence="2 5" id="KW-0812">Transmembrane</keyword>
<keyword evidence="8" id="KW-1185">Reference proteome</keyword>
<evidence type="ECO:0000313" key="7">
    <source>
        <dbReference type="EMBL" id="SFJ37914.1"/>
    </source>
</evidence>
<dbReference type="OrthoDB" id="5486437at2"/>
<reference evidence="7 8" key="1">
    <citation type="submission" date="2016-10" db="EMBL/GenBank/DDBJ databases">
        <authorList>
            <person name="de Groot N.N."/>
        </authorList>
    </citation>
    <scope>NUCLEOTIDE SEQUENCE [LARGE SCALE GENOMIC DNA]</scope>
    <source>
        <strain evidence="7 8">DSM 44778</strain>
    </source>
</reference>
<name>A0A1I3QUQ8_9BACL</name>
<feature type="transmembrane region" description="Helical" evidence="5">
    <location>
        <begin position="289"/>
        <end position="307"/>
    </location>
</feature>
<dbReference type="Proteomes" id="UP000199545">
    <property type="component" value="Unassembled WGS sequence"/>
</dbReference>
<dbReference type="PANTHER" id="PTHR43471">
    <property type="entry name" value="ABC TRANSPORTER PERMEASE"/>
    <property type="match status" value="1"/>
</dbReference>
<evidence type="ECO:0000256" key="5">
    <source>
        <dbReference type="SAM" id="Phobius"/>
    </source>
</evidence>